<dbReference type="SUPFAM" id="SSF53383">
    <property type="entry name" value="PLP-dependent transferases"/>
    <property type="match status" value="1"/>
</dbReference>
<dbReference type="Gene3D" id="3.90.1150.10">
    <property type="entry name" value="Aspartate Aminotransferase, domain 1"/>
    <property type="match status" value="1"/>
</dbReference>
<dbReference type="Proteomes" id="UP000546584">
    <property type="component" value="Unassembled WGS sequence"/>
</dbReference>
<evidence type="ECO:0000313" key="6">
    <source>
        <dbReference type="EMBL" id="NWD44367.1"/>
    </source>
</evidence>
<keyword evidence="6" id="KW-0808">Transferase</keyword>
<dbReference type="GO" id="GO:0030170">
    <property type="term" value="F:pyridoxal phosphate binding"/>
    <property type="evidence" value="ECO:0007669"/>
    <property type="project" value="TreeGrafter"/>
</dbReference>
<feature type="modified residue" description="N6-(pyridoxal phosphate)lysine" evidence="4">
    <location>
        <position position="189"/>
    </location>
</feature>
<dbReference type="Gene3D" id="3.40.640.10">
    <property type="entry name" value="Type I PLP-dependent aspartate aminotransferase-like (Major domain)"/>
    <property type="match status" value="1"/>
</dbReference>
<keyword evidence="1 4" id="KW-0663">Pyridoxal phosphate</keyword>
<dbReference type="PANTHER" id="PTHR30244">
    <property type="entry name" value="TRANSAMINASE"/>
    <property type="match status" value="1"/>
</dbReference>
<evidence type="ECO:0000256" key="2">
    <source>
        <dbReference type="ARBA" id="ARBA00037999"/>
    </source>
</evidence>
<dbReference type="InterPro" id="IPR015421">
    <property type="entry name" value="PyrdxlP-dep_Trfase_major"/>
</dbReference>
<organism evidence="6 7">
    <name type="scientific">Pseudomonas yamanorum</name>
    <dbReference type="NCBI Taxonomy" id="515393"/>
    <lineage>
        <taxon>Bacteria</taxon>
        <taxon>Pseudomonadati</taxon>
        <taxon>Pseudomonadota</taxon>
        <taxon>Gammaproteobacteria</taxon>
        <taxon>Pseudomonadales</taxon>
        <taxon>Pseudomonadaceae</taxon>
        <taxon>Pseudomonas</taxon>
    </lineage>
</organism>
<accession>A0AAJ3LJE3</accession>
<dbReference type="GO" id="GO:0008483">
    <property type="term" value="F:transaminase activity"/>
    <property type="evidence" value="ECO:0007669"/>
    <property type="project" value="UniProtKB-KW"/>
</dbReference>
<evidence type="ECO:0000256" key="5">
    <source>
        <dbReference type="RuleBase" id="RU004508"/>
    </source>
</evidence>
<comment type="caution">
    <text evidence="6">The sequence shown here is derived from an EMBL/GenBank/DDBJ whole genome shotgun (WGS) entry which is preliminary data.</text>
</comment>
<keyword evidence="6" id="KW-0032">Aminotransferase</keyword>
<dbReference type="RefSeq" id="WP_177026790.1">
    <property type="nucleotide sequence ID" value="NZ_JACAQR010000030.1"/>
</dbReference>
<dbReference type="PIRSF" id="PIRSF000390">
    <property type="entry name" value="PLP_StrS"/>
    <property type="match status" value="1"/>
</dbReference>
<comment type="similarity">
    <text evidence="2 5">Belongs to the DegT/DnrJ/EryC1 family.</text>
</comment>
<sequence>MVNFLDLKSINAAMRSELIEACTRVIDSGWYISGREVAAFEAEFAAYCDVKHCIGVANGLDALTLTIRAWKVLGRLKEGDEVIVPANTYIASILAITENGLVPVLVEPDNDTYNLSPARLEGALTDRTKLILPVHLYGQICDMPAINEFAQKYSLLVLEDSAQAHGASVKGKKTGSWGSASAFSFYPGKNLGALGDAGAVTTDDDELAETIRALGNYGSKSKYNNIYKGVNSRLDELQAAMLRVKLRQLEKDMSARRSIAAAYMAGIKNQALKLPLDQSVDANGFSEHVWHLFVIRCQHRTAFQDHLRANGVETLIHYPIPPHKQKAYAEWDELSFDITERMHAEVISLPIGPTMNMDDVSIVIEACNSFNGAAVE</sequence>
<dbReference type="AlphaFoldDB" id="A0AAJ3LJE3"/>
<proteinExistence type="inferred from homology"/>
<name>A0AAJ3LJE3_9PSED</name>
<feature type="active site" description="Proton acceptor" evidence="3">
    <location>
        <position position="189"/>
    </location>
</feature>
<reference evidence="6 7" key="1">
    <citation type="submission" date="2020-04" db="EMBL/GenBank/DDBJ databases">
        <title>Molecular characterization of pseudomonads from Agaricus bisporus reveal novel blotch 2 pathogens in Western Europe.</title>
        <authorList>
            <person name="Taparia T."/>
            <person name="Krijger M."/>
            <person name="Haynes E."/>
            <person name="Elpinstone J.G."/>
            <person name="Noble R."/>
            <person name="Van Der Wolf J."/>
        </authorList>
    </citation>
    <scope>NUCLEOTIDE SEQUENCE [LARGE SCALE GENOMIC DNA]</scope>
    <source>
        <strain evidence="6 7">IPO3753</strain>
    </source>
</reference>
<evidence type="ECO:0000256" key="1">
    <source>
        <dbReference type="ARBA" id="ARBA00022898"/>
    </source>
</evidence>
<dbReference type="EMBL" id="JACAQR010000030">
    <property type="protein sequence ID" value="NWD44367.1"/>
    <property type="molecule type" value="Genomic_DNA"/>
</dbReference>
<evidence type="ECO:0000313" key="7">
    <source>
        <dbReference type="Proteomes" id="UP000546584"/>
    </source>
</evidence>
<evidence type="ECO:0000256" key="3">
    <source>
        <dbReference type="PIRSR" id="PIRSR000390-1"/>
    </source>
</evidence>
<dbReference type="PANTHER" id="PTHR30244:SF36">
    <property type="entry name" value="3-OXO-GLUCOSE-6-PHOSPHATE:GLUTAMATE AMINOTRANSFERASE"/>
    <property type="match status" value="1"/>
</dbReference>
<evidence type="ECO:0000256" key="4">
    <source>
        <dbReference type="PIRSR" id="PIRSR000390-2"/>
    </source>
</evidence>
<dbReference type="GO" id="GO:0000271">
    <property type="term" value="P:polysaccharide biosynthetic process"/>
    <property type="evidence" value="ECO:0007669"/>
    <property type="project" value="TreeGrafter"/>
</dbReference>
<gene>
    <name evidence="6" type="ORF">HX826_21030</name>
</gene>
<dbReference type="InterPro" id="IPR000653">
    <property type="entry name" value="DegT/StrS_aminotransferase"/>
</dbReference>
<protein>
    <submittedName>
        <fullName evidence="6">DegT/DnrJ/EryC1/StrS family aminotransferase</fullName>
    </submittedName>
</protein>
<dbReference type="InterPro" id="IPR015422">
    <property type="entry name" value="PyrdxlP-dep_Trfase_small"/>
</dbReference>
<dbReference type="CDD" id="cd00616">
    <property type="entry name" value="AHBA_syn"/>
    <property type="match status" value="1"/>
</dbReference>
<dbReference type="Pfam" id="PF01041">
    <property type="entry name" value="DegT_DnrJ_EryC1"/>
    <property type="match status" value="1"/>
</dbReference>
<dbReference type="InterPro" id="IPR015424">
    <property type="entry name" value="PyrdxlP-dep_Trfase"/>
</dbReference>